<organism evidence="1">
    <name type="scientific">Siphoviridae sp. ctvI513</name>
    <dbReference type="NCBI Taxonomy" id="2827965"/>
    <lineage>
        <taxon>Viruses</taxon>
        <taxon>Duplodnaviria</taxon>
        <taxon>Heunggongvirae</taxon>
        <taxon>Uroviricota</taxon>
        <taxon>Caudoviricetes</taxon>
    </lineage>
</organism>
<proteinExistence type="predicted"/>
<name>A0A8S5TJ80_9CAUD</name>
<accession>A0A8S5TJ80</accession>
<dbReference type="EMBL" id="BK032839">
    <property type="protein sequence ID" value="DAF63349.1"/>
    <property type="molecule type" value="Genomic_DNA"/>
</dbReference>
<evidence type="ECO:0000313" key="1">
    <source>
        <dbReference type="EMBL" id="DAF63349.1"/>
    </source>
</evidence>
<sequence length="32" mass="4066">MYYKLQYRIVKNHLLYKEKWYTIITRKGGEQT</sequence>
<reference evidence="1" key="1">
    <citation type="journal article" date="2021" name="Proc. Natl. Acad. Sci. U.S.A.">
        <title>A Catalog of Tens of Thousands of Viruses from Human Metagenomes Reveals Hidden Associations with Chronic Diseases.</title>
        <authorList>
            <person name="Tisza M.J."/>
            <person name="Buck C.B."/>
        </authorList>
    </citation>
    <scope>NUCLEOTIDE SEQUENCE</scope>
    <source>
        <strain evidence="1">CtvI513</strain>
    </source>
</reference>
<protein>
    <submittedName>
        <fullName evidence="1">Uncharacterized protein</fullName>
    </submittedName>
</protein>